<keyword evidence="12 16" id="KW-0560">Oxidoreductase</keyword>
<evidence type="ECO:0000256" key="11">
    <source>
        <dbReference type="ARBA" id="ARBA00022984"/>
    </source>
</evidence>
<keyword evidence="7 16" id="KW-0285">Flavoprotein</keyword>
<comment type="catalytic activity">
    <reaction evidence="15 16">
        <text>UDP-N-acetyl-alpha-D-muramate + NADP(+) = UDP-N-acetyl-3-O-(1-carboxyvinyl)-alpha-D-glucosamine + NADPH + H(+)</text>
        <dbReference type="Rhea" id="RHEA:12248"/>
        <dbReference type="ChEBI" id="CHEBI:15378"/>
        <dbReference type="ChEBI" id="CHEBI:57783"/>
        <dbReference type="ChEBI" id="CHEBI:58349"/>
        <dbReference type="ChEBI" id="CHEBI:68483"/>
        <dbReference type="ChEBI" id="CHEBI:70757"/>
        <dbReference type="EC" id="1.3.1.98"/>
    </reaction>
</comment>
<dbReference type="InterPro" id="IPR036635">
    <property type="entry name" value="MurB_C_sf"/>
</dbReference>
<dbReference type="HAMAP" id="MF_00037">
    <property type="entry name" value="MurB"/>
    <property type="match status" value="1"/>
</dbReference>
<dbReference type="UniPathway" id="UPA00219"/>
<keyword evidence="8 16" id="KW-0274">FAD</keyword>
<organism evidence="18 19">
    <name type="scientific">Berkelbacteria bacterium GW2011_GWB1_38_5</name>
    <dbReference type="NCBI Taxonomy" id="1618336"/>
    <lineage>
        <taxon>Bacteria</taxon>
        <taxon>Candidatus Berkelbacteria</taxon>
    </lineage>
</organism>
<evidence type="ECO:0000256" key="2">
    <source>
        <dbReference type="ARBA" id="ARBA00003921"/>
    </source>
</evidence>
<dbReference type="GO" id="GO:0051301">
    <property type="term" value="P:cell division"/>
    <property type="evidence" value="ECO:0007669"/>
    <property type="project" value="UniProtKB-KW"/>
</dbReference>
<proteinExistence type="inferred from homology"/>
<keyword evidence="14 16" id="KW-0961">Cell wall biogenesis/degradation</keyword>
<comment type="cofactor">
    <cofactor evidence="1 16">
        <name>FAD</name>
        <dbReference type="ChEBI" id="CHEBI:57692"/>
    </cofactor>
</comment>
<dbReference type="Gene3D" id="3.30.465.10">
    <property type="match status" value="1"/>
</dbReference>
<keyword evidence="13 16" id="KW-0131">Cell cycle</keyword>
<dbReference type="InterPro" id="IPR016167">
    <property type="entry name" value="FAD-bd_PCMH_sub1"/>
</dbReference>
<keyword evidence="10 16" id="KW-0133">Cell shape</keyword>
<evidence type="ECO:0000313" key="18">
    <source>
        <dbReference type="EMBL" id="KKQ72022.1"/>
    </source>
</evidence>
<feature type="active site" description="Proton donor" evidence="16">
    <location>
        <position position="229"/>
    </location>
</feature>
<evidence type="ECO:0000259" key="17">
    <source>
        <dbReference type="PROSITE" id="PS51387"/>
    </source>
</evidence>
<dbReference type="NCBIfam" id="NF010480">
    <property type="entry name" value="PRK13905.1"/>
    <property type="match status" value="1"/>
</dbReference>
<feature type="active site" evidence="16">
    <location>
        <position position="319"/>
    </location>
</feature>
<dbReference type="InterPro" id="IPR036318">
    <property type="entry name" value="FAD-bd_PCMH-like_sf"/>
</dbReference>
<feature type="active site" evidence="16">
    <location>
        <position position="176"/>
    </location>
</feature>
<evidence type="ECO:0000256" key="16">
    <source>
        <dbReference type="HAMAP-Rule" id="MF_00037"/>
    </source>
</evidence>
<evidence type="ECO:0000256" key="13">
    <source>
        <dbReference type="ARBA" id="ARBA00023306"/>
    </source>
</evidence>
<dbReference type="PATRIC" id="fig|1618336.3.peg.633"/>
<dbReference type="InterPro" id="IPR011601">
    <property type="entry name" value="MurB_C"/>
</dbReference>
<evidence type="ECO:0000256" key="8">
    <source>
        <dbReference type="ARBA" id="ARBA00022827"/>
    </source>
</evidence>
<dbReference type="InterPro" id="IPR003170">
    <property type="entry name" value="MurB"/>
</dbReference>
<evidence type="ECO:0000256" key="10">
    <source>
        <dbReference type="ARBA" id="ARBA00022960"/>
    </source>
</evidence>
<dbReference type="GO" id="GO:0009252">
    <property type="term" value="P:peptidoglycan biosynthetic process"/>
    <property type="evidence" value="ECO:0007669"/>
    <property type="project" value="UniProtKB-UniRule"/>
</dbReference>
<feature type="domain" description="FAD-binding PCMH-type" evidence="17">
    <location>
        <begin position="27"/>
        <end position="201"/>
    </location>
</feature>
<comment type="subcellular location">
    <subcellularLocation>
        <location evidence="3 16">Cytoplasm</location>
    </subcellularLocation>
</comment>
<evidence type="ECO:0000256" key="6">
    <source>
        <dbReference type="ARBA" id="ARBA00022618"/>
    </source>
</evidence>
<dbReference type="Gene3D" id="3.90.78.10">
    <property type="entry name" value="UDP-N-acetylenolpyruvoylglucosamine reductase, C-terminal domain"/>
    <property type="match status" value="1"/>
</dbReference>
<accession>A0A0G0JZT4</accession>
<protein>
    <recommendedName>
        <fullName evidence="16">UDP-N-acetylenolpyruvoylglucosamine reductase</fullName>
        <ecNumber evidence="16">1.3.1.98</ecNumber>
    </recommendedName>
    <alternativeName>
        <fullName evidence="16">UDP-N-acetylmuramate dehydrogenase</fullName>
    </alternativeName>
</protein>
<evidence type="ECO:0000256" key="12">
    <source>
        <dbReference type="ARBA" id="ARBA00023002"/>
    </source>
</evidence>
<comment type="function">
    <text evidence="2 16">Cell wall formation.</text>
</comment>
<dbReference type="Pfam" id="PF01565">
    <property type="entry name" value="FAD_binding_4"/>
    <property type="match status" value="1"/>
</dbReference>
<dbReference type="GO" id="GO:0008360">
    <property type="term" value="P:regulation of cell shape"/>
    <property type="evidence" value="ECO:0007669"/>
    <property type="project" value="UniProtKB-KW"/>
</dbReference>
<comment type="pathway">
    <text evidence="4 16">Cell wall biogenesis; peptidoglycan biosynthesis.</text>
</comment>
<dbReference type="InterPro" id="IPR016166">
    <property type="entry name" value="FAD-bd_PCMH"/>
</dbReference>
<evidence type="ECO:0000256" key="5">
    <source>
        <dbReference type="ARBA" id="ARBA00022490"/>
    </source>
</evidence>
<dbReference type="GO" id="GO:0005829">
    <property type="term" value="C:cytosol"/>
    <property type="evidence" value="ECO:0007669"/>
    <property type="project" value="TreeGrafter"/>
</dbReference>
<name>A0A0G0JZT4_9BACT</name>
<dbReference type="STRING" id="1618336.US94_C0048G0004"/>
<evidence type="ECO:0000256" key="7">
    <source>
        <dbReference type="ARBA" id="ARBA00022630"/>
    </source>
</evidence>
<dbReference type="PANTHER" id="PTHR21071">
    <property type="entry name" value="UDP-N-ACETYLENOLPYRUVOYLGLUCOSAMINE REDUCTASE"/>
    <property type="match status" value="1"/>
</dbReference>
<gene>
    <name evidence="16" type="primary">murB</name>
    <name evidence="18" type="ORF">US94_C0048G0004</name>
</gene>
<evidence type="ECO:0000256" key="9">
    <source>
        <dbReference type="ARBA" id="ARBA00022857"/>
    </source>
</evidence>
<dbReference type="InterPro" id="IPR006094">
    <property type="entry name" value="Oxid_FAD_bind_N"/>
</dbReference>
<evidence type="ECO:0000256" key="15">
    <source>
        <dbReference type="ARBA" id="ARBA00048914"/>
    </source>
</evidence>
<dbReference type="GO" id="GO:0071555">
    <property type="term" value="P:cell wall organization"/>
    <property type="evidence" value="ECO:0007669"/>
    <property type="project" value="UniProtKB-KW"/>
</dbReference>
<comment type="similarity">
    <text evidence="16">Belongs to the MurB family.</text>
</comment>
<sequence length="326" mass="36065">MKNKKITDILKGVREHVVMRDYTTLHIGGVADYFFEAKTIDDLIKAVRTAVDLKIPYFILGNGSNILFSDYGFAGLVIKNATTNISIMKEKSQVIVDAGVMLPRLIMALASDDLAGLEFLYGVPGTVGGALYGNAGAWGNAISDYLKNLTVLEKDSESGIPKVSQYSASWLDFTYRSSKLKRLKSKEKPVILTAQFQLARSQKEEIIRRLNVIQKKRQATQPIGLSAGSIFRNPIPEELKNISGTGTKNMPEFTKERTAGYMLEQVGAKKLKVGGAEVSNVHANFILNKNGAKGAEIRSLIEEIRDKVNEKFGIVLEEEIEYIGQW</sequence>
<dbReference type="EC" id="1.3.1.98" evidence="16"/>
<comment type="caution">
    <text evidence="18">The sequence shown here is derived from an EMBL/GenBank/DDBJ whole genome shotgun (WGS) entry which is preliminary data.</text>
</comment>
<dbReference type="GO" id="GO:0008762">
    <property type="term" value="F:UDP-N-acetylmuramate dehydrogenase activity"/>
    <property type="evidence" value="ECO:0007669"/>
    <property type="project" value="UniProtKB-UniRule"/>
</dbReference>
<keyword evidence="9 16" id="KW-0521">NADP</keyword>
<keyword evidence="6 16" id="KW-0132">Cell division</keyword>
<dbReference type="Pfam" id="PF02873">
    <property type="entry name" value="MurB_C"/>
    <property type="match status" value="1"/>
</dbReference>
<dbReference type="Gene3D" id="3.30.43.10">
    <property type="entry name" value="Uridine Diphospho-n-acetylenolpyruvylglucosamine Reductase, domain 2"/>
    <property type="match status" value="1"/>
</dbReference>
<evidence type="ECO:0000256" key="4">
    <source>
        <dbReference type="ARBA" id="ARBA00004752"/>
    </source>
</evidence>
<dbReference type="AlphaFoldDB" id="A0A0G0JZT4"/>
<dbReference type="SUPFAM" id="SSF56194">
    <property type="entry name" value="Uridine diphospho-N-Acetylenolpyruvylglucosamine reductase, MurB, C-terminal domain"/>
    <property type="match status" value="1"/>
</dbReference>
<dbReference type="InterPro" id="IPR016169">
    <property type="entry name" value="FAD-bd_PCMH_sub2"/>
</dbReference>
<dbReference type="PROSITE" id="PS51387">
    <property type="entry name" value="FAD_PCMH"/>
    <property type="match status" value="1"/>
</dbReference>
<keyword evidence="5 16" id="KW-0963">Cytoplasm</keyword>
<dbReference type="GO" id="GO:0071949">
    <property type="term" value="F:FAD binding"/>
    <property type="evidence" value="ECO:0007669"/>
    <property type="project" value="InterPro"/>
</dbReference>
<dbReference type="PANTHER" id="PTHR21071:SF4">
    <property type="entry name" value="UDP-N-ACETYLENOLPYRUVOYLGLUCOSAMINE REDUCTASE"/>
    <property type="match status" value="1"/>
</dbReference>
<reference evidence="18 19" key="1">
    <citation type="journal article" date="2015" name="Nature">
        <title>rRNA introns, odd ribosomes, and small enigmatic genomes across a large radiation of phyla.</title>
        <authorList>
            <person name="Brown C.T."/>
            <person name="Hug L.A."/>
            <person name="Thomas B.C."/>
            <person name="Sharon I."/>
            <person name="Castelle C.J."/>
            <person name="Singh A."/>
            <person name="Wilkins M.J."/>
            <person name="Williams K.H."/>
            <person name="Banfield J.F."/>
        </authorList>
    </citation>
    <scope>NUCLEOTIDE SEQUENCE [LARGE SCALE GENOMIC DNA]</scope>
</reference>
<dbReference type="SUPFAM" id="SSF56176">
    <property type="entry name" value="FAD-binding/transporter-associated domain-like"/>
    <property type="match status" value="1"/>
</dbReference>
<evidence type="ECO:0000256" key="1">
    <source>
        <dbReference type="ARBA" id="ARBA00001974"/>
    </source>
</evidence>
<dbReference type="NCBIfam" id="TIGR00179">
    <property type="entry name" value="murB"/>
    <property type="match status" value="1"/>
</dbReference>
<evidence type="ECO:0000313" key="19">
    <source>
        <dbReference type="Proteomes" id="UP000034498"/>
    </source>
</evidence>
<evidence type="ECO:0000256" key="14">
    <source>
        <dbReference type="ARBA" id="ARBA00023316"/>
    </source>
</evidence>
<dbReference type="Proteomes" id="UP000034498">
    <property type="component" value="Unassembled WGS sequence"/>
</dbReference>
<keyword evidence="11 16" id="KW-0573">Peptidoglycan synthesis</keyword>
<dbReference type="EMBL" id="LBUX01000048">
    <property type="protein sequence ID" value="KKQ72022.1"/>
    <property type="molecule type" value="Genomic_DNA"/>
</dbReference>
<evidence type="ECO:0000256" key="3">
    <source>
        <dbReference type="ARBA" id="ARBA00004496"/>
    </source>
</evidence>